<keyword evidence="3" id="KW-0479">Metal-binding</keyword>
<dbReference type="GO" id="GO:0004497">
    <property type="term" value="F:monooxygenase activity"/>
    <property type="evidence" value="ECO:0007669"/>
    <property type="project" value="InterPro"/>
</dbReference>
<dbReference type="GO" id="GO:0016705">
    <property type="term" value="F:oxidoreductase activity, acting on paired donors, with incorporation or reduction of molecular oxygen"/>
    <property type="evidence" value="ECO:0007669"/>
    <property type="project" value="InterPro"/>
</dbReference>
<reference evidence="6" key="1">
    <citation type="submission" date="2019-10" db="EMBL/GenBank/DDBJ databases">
        <authorList>
            <person name="Nor Muhammad N."/>
        </authorList>
    </citation>
    <scope>NUCLEOTIDE SEQUENCE</scope>
</reference>
<evidence type="ECO:0000256" key="3">
    <source>
        <dbReference type="ARBA" id="ARBA00022723"/>
    </source>
</evidence>
<dbReference type="EMBL" id="LR725575">
    <property type="protein sequence ID" value="VWO96362.1"/>
    <property type="molecule type" value="Genomic_DNA"/>
</dbReference>
<protein>
    <submittedName>
        <fullName evidence="6">Tea4</fullName>
    </submittedName>
</protein>
<dbReference type="CDD" id="cd11041">
    <property type="entry name" value="CYP503A1-like"/>
    <property type="match status" value="1"/>
</dbReference>
<name>A0A5K1JWH5_9APHY</name>
<gene>
    <name evidence="6" type="primary">W6EL00</name>
</gene>
<accession>A0A5K1JWH5</accession>
<evidence type="ECO:0000256" key="2">
    <source>
        <dbReference type="ARBA" id="ARBA00010617"/>
    </source>
</evidence>
<keyword evidence="4" id="KW-0560">Oxidoreductase</keyword>
<evidence type="ECO:0000313" key="6">
    <source>
        <dbReference type="EMBL" id="VWO96362.1"/>
    </source>
</evidence>
<keyword evidence="5" id="KW-0408">Iron</keyword>
<dbReference type="Pfam" id="PF00067">
    <property type="entry name" value="p450"/>
    <property type="match status" value="1"/>
</dbReference>
<comment type="similarity">
    <text evidence="2">Belongs to the cytochrome P450 family.</text>
</comment>
<comment type="cofactor">
    <cofactor evidence="1">
        <name>heme</name>
        <dbReference type="ChEBI" id="CHEBI:30413"/>
    </cofactor>
</comment>
<dbReference type="GO" id="GO:0020037">
    <property type="term" value="F:heme binding"/>
    <property type="evidence" value="ECO:0007669"/>
    <property type="project" value="InterPro"/>
</dbReference>
<dbReference type="Gene3D" id="1.10.630.10">
    <property type="entry name" value="Cytochrome P450"/>
    <property type="match status" value="1"/>
</dbReference>
<dbReference type="AlphaFoldDB" id="A0A5K1JWH5"/>
<proteinExistence type="inferred from homology"/>
<sequence>MQYPDSPFRIALLANWVVVVSGRRMFEEFRKRPDDELSSGLNTQEVIQSPYILESPLVLDRYPGRIMKERFTARKLPDTVLEIIDEAKIAVPQRIAVKDNEWASVLVFPTMQQIVARTNNRAFVGLPLCRNEEFLSQGIAFTEHVMMDAVPLRLVPAFARPYIAPFLSHTRRLTKRALPIVQPTIEARKRTLEELGEGWNDKPLILDRAVPKGESATVITQRVLHLNFASIHTTSSTLTHVIYHIAEKPDLLVPLREEIEVNIAADGWTATALGKMRKLDSIIRETLRLNGLGLVVMQRVAARDSTLCDGTRIPRGTTVCASAHQLHRDAPALENANVFDPFRFARMHAAAATEDDALKLQATTTSLEFLPFGHGPYAWCVYLRCHDGAATNAKW</sequence>
<dbReference type="PANTHER" id="PTHR46206">
    <property type="entry name" value="CYTOCHROME P450"/>
    <property type="match status" value="1"/>
</dbReference>
<dbReference type="InterPro" id="IPR036396">
    <property type="entry name" value="Cyt_P450_sf"/>
</dbReference>
<evidence type="ECO:0000256" key="4">
    <source>
        <dbReference type="ARBA" id="ARBA00023002"/>
    </source>
</evidence>
<dbReference type="GO" id="GO:0005506">
    <property type="term" value="F:iron ion binding"/>
    <property type="evidence" value="ECO:0007669"/>
    <property type="project" value="InterPro"/>
</dbReference>
<dbReference type="InterPro" id="IPR001128">
    <property type="entry name" value="Cyt_P450"/>
</dbReference>
<dbReference type="SUPFAM" id="SSF48264">
    <property type="entry name" value="Cytochrome P450"/>
    <property type="match status" value="1"/>
</dbReference>
<evidence type="ECO:0000256" key="1">
    <source>
        <dbReference type="ARBA" id="ARBA00001971"/>
    </source>
</evidence>
<evidence type="ECO:0000256" key="5">
    <source>
        <dbReference type="ARBA" id="ARBA00023004"/>
    </source>
</evidence>
<organism evidence="6">
    <name type="scientific">Ganoderma boninense</name>
    <dbReference type="NCBI Taxonomy" id="34458"/>
    <lineage>
        <taxon>Eukaryota</taxon>
        <taxon>Fungi</taxon>
        <taxon>Dikarya</taxon>
        <taxon>Basidiomycota</taxon>
        <taxon>Agaricomycotina</taxon>
        <taxon>Agaricomycetes</taxon>
        <taxon>Polyporales</taxon>
        <taxon>Polyporaceae</taxon>
        <taxon>Ganoderma</taxon>
    </lineage>
</organism>